<dbReference type="EMBL" id="JAUCMV010000002">
    <property type="protein sequence ID" value="KAK0420924.1"/>
    <property type="molecule type" value="Genomic_DNA"/>
</dbReference>
<evidence type="ECO:0000313" key="2">
    <source>
        <dbReference type="Proteomes" id="UP001175271"/>
    </source>
</evidence>
<name>A0AA39IDA9_9BILA</name>
<accession>A0AA39IDA9</accession>
<protein>
    <submittedName>
        <fullName evidence="1">Uncharacterized protein</fullName>
    </submittedName>
</protein>
<proteinExistence type="predicted"/>
<dbReference type="Proteomes" id="UP001175271">
    <property type="component" value="Unassembled WGS sequence"/>
</dbReference>
<evidence type="ECO:0000313" key="1">
    <source>
        <dbReference type="EMBL" id="KAK0420924.1"/>
    </source>
</evidence>
<reference evidence="1" key="1">
    <citation type="submission" date="2023-06" db="EMBL/GenBank/DDBJ databases">
        <title>Genomic analysis of the entomopathogenic nematode Steinernema hermaphroditum.</title>
        <authorList>
            <person name="Schwarz E.M."/>
            <person name="Heppert J.K."/>
            <person name="Baniya A."/>
            <person name="Schwartz H.T."/>
            <person name="Tan C.-H."/>
            <person name="Antoshechkin I."/>
            <person name="Sternberg P.W."/>
            <person name="Goodrich-Blair H."/>
            <person name="Dillman A.R."/>
        </authorList>
    </citation>
    <scope>NUCLEOTIDE SEQUENCE</scope>
    <source>
        <strain evidence="1">PS9179</strain>
        <tissue evidence="1">Whole animal</tissue>
    </source>
</reference>
<gene>
    <name evidence="1" type="ORF">QR680_014969</name>
</gene>
<sequence length="243" mass="27976">MNSVPYHFVEEVIFRIDFDEKKPNEFCKLGGLFGRVGCHIAKERFYFMVTDGDEGAQNCVSLNTMRKYKPKYCNDIWLSGTEGSPFSSSTISAVGKVRPFSRSFHLEVARGVISPKTVDLFSRMHVTSIGITNFDDDLWNLTKRLVKAGTLGTVDIYTPLQEEQHVSVFLPLLVQPQFTVLCFMNYFPIIVELMRELQKDHSNETDGKWIDFVVTSDAKFEEFAELFYGFQIENLQKIYRVCL</sequence>
<dbReference type="AlphaFoldDB" id="A0AA39IDA9"/>
<comment type="caution">
    <text evidence="1">The sequence shown here is derived from an EMBL/GenBank/DDBJ whole genome shotgun (WGS) entry which is preliminary data.</text>
</comment>
<keyword evidence="2" id="KW-1185">Reference proteome</keyword>
<organism evidence="1 2">
    <name type="scientific">Steinernema hermaphroditum</name>
    <dbReference type="NCBI Taxonomy" id="289476"/>
    <lineage>
        <taxon>Eukaryota</taxon>
        <taxon>Metazoa</taxon>
        <taxon>Ecdysozoa</taxon>
        <taxon>Nematoda</taxon>
        <taxon>Chromadorea</taxon>
        <taxon>Rhabditida</taxon>
        <taxon>Tylenchina</taxon>
        <taxon>Panagrolaimomorpha</taxon>
        <taxon>Strongyloidoidea</taxon>
        <taxon>Steinernematidae</taxon>
        <taxon>Steinernema</taxon>
    </lineage>
</organism>